<comment type="caution">
    <text evidence="2">The sequence shown here is derived from an EMBL/GenBank/DDBJ whole genome shotgun (WGS) entry which is preliminary data.</text>
</comment>
<dbReference type="InterPro" id="IPR041577">
    <property type="entry name" value="RT_RNaseH_2"/>
</dbReference>
<accession>A0A423TKX4</accession>
<gene>
    <name evidence="2" type="ORF">C7M84_004270</name>
</gene>
<dbReference type="Gene3D" id="3.30.70.270">
    <property type="match status" value="2"/>
</dbReference>
<dbReference type="InterPro" id="IPR043128">
    <property type="entry name" value="Rev_trsase/Diguanyl_cyclase"/>
</dbReference>
<protein>
    <recommendedName>
        <fullName evidence="1">Reverse transcriptase/retrotransposon-derived protein RNase H-like domain-containing protein</fullName>
    </recommendedName>
</protein>
<reference evidence="2 3" key="2">
    <citation type="submission" date="2019-01" db="EMBL/GenBank/DDBJ databases">
        <title>The decoding of complex shrimp genome reveals the adaptation for benthos swimmer, frequently molting mechanism and breeding impact on genome.</title>
        <authorList>
            <person name="Sun Y."/>
            <person name="Gao Y."/>
            <person name="Yu Y."/>
        </authorList>
    </citation>
    <scope>NUCLEOTIDE SEQUENCE [LARGE SCALE GENOMIC DNA]</scope>
    <source>
        <tissue evidence="2">Muscle</tissue>
    </source>
</reference>
<dbReference type="InterPro" id="IPR051320">
    <property type="entry name" value="Viral_Replic_Matur_Polypro"/>
</dbReference>
<dbReference type="AlphaFoldDB" id="A0A423TKX4"/>
<dbReference type="InterPro" id="IPR043502">
    <property type="entry name" value="DNA/RNA_pol_sf"/>
</dbReference>
<evidence type="ECO:0000259" key="1">
    <source>
        <dbReference type="Pfam" id="PF17919"/>
    </source>
</evidence>
<reference evidence="2 3" key="1">
    <citation type="submission" date="2018-04" db="EMBL/GenBank/DDBJ databases">
        <authorList>
            <person name="Zhang X."/>
            <person name="Yuan J."/>
            <person name="Li F."/>
            <person name="Xiang J."/>
        </authorList>
    </citation>
    <scope>NUCLEOTIDE SEQUENCE [LARGE SCALE GENOMIC DNA]</scope>
    <source>
        <tissue evidence="2">Muscle</tissue>
    </source>
</reference>
<dbReference type="SUPFAM" id="SSF56672">
    <property type="entry name" value="DNA/RNA polymerases"/>
    <property type="match status" value="1"/>
</dbReference>
<sequence>MSKRIDEETSPTKVCDFDDLTGPLFNNKDSNREKVKAVDEKLSHSEICPQKAWLKNLANSEFGRAKVIFLGHVVDLEGVQVYLDDLVITSDTWEEHLERLRALLALLAGADLTINLAKSEFGRAKGIFLGHVVGGGKVAPVTAKVEAILQYPIPTDRKSLQRFFGMAGYYRRFCPNFAQVTAPRTDLISPKKQFTWTSECQESFEKIRTIITSSPVLTSPDFEKPFCLHVDATDSGAGAVLVEAGPVHVLLPVCYYSSKVKRHQ</sequence>
<dbReference type="Pfam" id="PF17919">
    <property type="entry name" value="RT_RNaseH_2"/>
    <property type="match status" value="1"/>
</dbReference>
<dbReference type="EMBL" id="QCYY01001567">
    <property type="protein sequence ID" value="ROT77108.1"/>
    <property type="molecule type" value="Genomic_DNA"/>
</dbReference>
<evidence type="ECO:0000313" key="2">
    <source>
        <dbReference type="EMBL" id="ROT77108.1"/>
    </source>
</evidence>
<dbReference type="PANTHER" id="PTHR33064">
    <property type="entry name" value="POL PROTEIN"/>
    <property type="match status" value="1"/>
</dbReference>
<dbReference type="GO" id="GO:0071897">
    <property type="term" value="P:DNA biosynthetic process"/>
    <property type="evidence" value="ECO:0007669"/>
    <property type="project" value="UniProtKB-ARBA"/>
</dbReference>
<dbReference type="OrthoDB" id="6372761at2759"/>
<dbReference type="PANTHER" id="PTHR33064:SF37">
    <property type="entry name" value="RIBONUCLEASE H"/>
    <property type="match status" value="1"/>
</dbReference>
<keyword evidence="3" id="KW-1185">Reference proteome</keyword>
<feature type="domain" description="Reverse transcriptase/retrotransposon-derived protein RNase H-like" evidence="1">
    <location>
        <begin position="196"/>
        <end position="263"/>
    </location>
</feature>
<organism evidence="2 3">
    <name type="scientific">Penaeus vannamei</name>
    <name type="common">Whiteleg shrimp</name>
    <name type="synonym">Litopenaeus vannamei</name>
    <dbReference type="NCBI Taxonomy" id="6689"/>
    <lineage>
        <taxon>Eukaryota</taxon>
        <taxon>Metazoa</taxon>
        <taxon>Ecdysozoa</taxon>
        <taxon>Arthropoda</taxon>
        <taxon>Crustacea</taxon>
        <taxon>Multicrustacea</taxon>
        <taxon>Malacostraca</taxon>
        <taxon>Eumalacostraca</taxon>
        <taxon>Eucarida</taxon>
        <taxon>Decapoda</taxon>
        <taxon>Dendrobranchiata</taxon>
        <taxon>Penaeoidea</taxon>
        <taxon>Penaeidae</taxon>
        <taxon>Penaeus</taxon>
    </lineage>
</organism>
<proteinExistence type="predicted"/>
<dbReference type="FunFam" id="3.30.70.270:FF:000026">
    <property type="entry name" value="Transposon Ty3-G Gag-Pol polyprotein"/>
    <property type="match status" value="1"/>
</dbReference>
<name>A0A423TKX4_PENVA</name>
<evidence type="ECO:0000313" key="3">
    <source>
        <dbReference type="Proteomes" id="UP000283509"/>
    </source>
</evidence>
<dbReference type="Proteomes" id="UP000283509">
    <property type="component" value="Unassembled WGS sequence"/>
</dbReference>